<protein>
    <submittedName>
        <fullName evidence="2">Uncharacterized protein</fullName>
    </submittedName>
</protein>
<name>A0A2G6K6V1_9BACT</name>
<evidence type="ECO:0000256" key="1">
    <source>
        <dbReference type="SAM" id="MobiDB-lite"/>
    </source>
</evidence>
<feature type="region of interest" description="Disordered" evidence="1">
    <location>
        <begin position="27"/>
        <end position="52"/>
    </location>
</feature>
<proteinExistence type="predicted"/>
<dbReference type="AlphaFoldDB" id="A0A2G6K6V1"/>
<sequence>MMPVACAPYSTILLHCYRQTLTGGLSQAEKHGQQKNSANSSQSKKRIFSKSPSFVPSLSEDEIFFDKFSANGRGLIFSHCRVTF</sequence>
<reference evidence="2 3" key="1">
    <citation type="submission" date="2017-10" db="EMBL/GenBank/DDBJ databases">
        <title>Novel microbial diversity and functional potential in the marine mammal oral microbiome.</title>
        <authorList>
            <person name="Dudek N.K."/>
            <person name="Sun C.L."/>
            <person name="Burstein D."/>
            <person name="Kantor R.S."/>
            <person name="Aliaga Goltsman D.S."/>
            <person name="Bik E.M."/>
            <person name="Thomas B.C."/>
            <person name="Banfield J.F."/>
            <person name="Relman D.A."/>
        </authorList>
    </citation>
    <scope>NUCLEOTIDE SEQUENCE [LARGE SCALE GENOMIC DNA]</scope>
    <source>
        <strain evidence="2">DOLJORAL78_47_16</strain>
    </source>
</reference>
<gene>
    <name evidence="2" type="ORF">CSA56_18390</name>
</gene>
<comment type="caution">
    <text evidence="2">The sequence shown here is derived from an EMBL/GenBank/DDBJ whole genome shotgun (WGS) entry which is preliminary data.</text>
</comment>
<accession>A0A2G6K6V1</accession>
<evidence type="ECO:0000313" key="2">
    <source>
        <dbReference type="EMBL" id="PIE31417.1"/>
    </source>
</evidence>
<organism evidence="2 3">
    <name type="scientific">candidate division KSB3 bacterium</name>
    <dbReference type="NCBI Taxonomy" id="2044937"/>
    <lineage>
        <taxon>Bacteria</taxon>
        <taxon>candidate division KSB3</taxon>
    </lineage>
</organism>
<dbReference type="Proteomes" id="UP000230821">
    <property type="component" value="Unassembled WGS sequence"/>
</dbReference>
<evidence type="ECO:0000313" key="3">
    <source>
        <dbReference type="Proteomes" id="UP000230821"/>
    </source>
</evidence>
<dbReference type="EMBL" id="PDSK01000147">
    <property type="protein sequence ID" value="PIE31417.1"/>
    <property type="molecule type" value="Genomic_DNA"/>
</dbReference>